<reference evidence="1 2" key="1">
    <citation type="journal article" date="2014" name="Science">
        <title>Plant genetics. Early allopolyploid evolution in the post-Neolithic Brassica napus oilseed genome.</title>
        <authorList>
            <person name="Chalhoub B."/>
            <person name="Denoeud F."/>
            <person name="Liu S."/>
            <person name="Parkin I.A."/>
            <person name="Tang H."/>
            <person name="Wang X."/>
            <person name="Chiquet J."/>
            <person name="Belcram H."/>
            <person name="Tong C."/>
            <person name="Samans B."/>
            <person name="Correa M."/>
            <person name="Da Silva C."/>
            <person name="Just J."/>
            <person name="Falentin C."/>
            <person name="Koh C.S."/>
            <person name="Le Clainche I."/>
            <person name="Bernard M."/>
            <person name="Bento P."/>
            <person name="Noel B."/>
            <person name="Labadie K."/>
            <person name="Alberti A."/>
            <person name="Charles M."/>
            <person name="Arnaud D."/>
            <person name="Guo H."/>
            <person name="Daviaud C."/>
            <person name="Alamery S."/>
            <person name="Jabbari K."/>
            <person name="Zhao M."/>
            <person name="Edger P.P."/>
            <person name="Chelaifa H."/>
            <person name="Tack D."/>
            <person name="Lassalle G."/>
            <person name="Mestiri I."/>
            <person name="Schnel N."/>
            <person name="Le Paslier M.C."/>
            <person name="Fan G."/>
            <person name="Renault V."/>
            <person name="Bayer P.E."/>
            <person name="Golicz A.A."/>
            <person name="Manoli S."/>
            <person name="Lee T.H."/>
            <person name="Thi V.H."/>
            <person name="Chalabi S."/>
            <person name="Hu Q."/>
            <person name="Fan C."/>
            <person name="Tollenaere R."/>
            <person name="Lu Y."/>
            <person name="Battail C."/>
            <person name="Shen J."/>
            <person name="Sidebottom C.H."/>
            <person name="Wang X."/>
            <person name="Canaguier A."/>
            <person name="Chauveau A."/>
            <person name="Berard A."/>
            <person name="Deniot G."/>
            <person name="Guan M."/>
            <person name="Liu Z."/>
            <person name="Sun F."/>
            <person name="Lim Y.P."/>
            <person name="Lyons E."/>
            <person name="Town C.D."/>
            <person name="Bancroft I."/>
            <person name="Wang X."/>
            <person name="Meng J."/>
            <person name="Ma J."/>
            <person name="Pires J.C."/>
            <person name="King G.J."/>
            <person name="Brunel D."/>
            <person name="Delourme R."/>
            <person name="Renard M."/>
            <person name="Aury J.M."/>
            <person name="Adams K.L."/>
            <person name="Batley J."/>
            <person name="Snowdon R.J."/>
            <person name="Tost J."/>
            <person name="Edwards D."/>
            <person name="Zhou Y."/>
            <person name="Hua W."/>
            <person name="Sharpe A.G."/>
            <person name="Paterson A.H."/>
            <person name="Guan C."/>
            <person name="Wincker P."/>
        </authorList>
    </citation>
    <scope>NUCLEOTIDE SEQUENCE [LARGE SCALE GENOMIC DNA]</scope>
    <source>
        <strain evidence="2">cv. Darmor-bzh</strain>
    </source>
</reference>
<dbReference type="PaxDb" id="3708-A0A078J3K0"/>
<keyword evidence="2" id="KW-1185">Reference proteome</keyword>
<name>A0A078J3K0_BRANA</name>
<accession>A0A078J3K0</accession>
<proteinExistence type="predicted"/>
<dbReference type="Gramene" id="CDY56893">
    <property type="protein sequence ID" value="CDY56893"/>
    <property type="gene ID" value="GSBRNA2T00020238001"/>
</dbReference>
<dbReference type="Proteomes" id="UP000028999">
    <property type="component" value="Unassembled WGS sequence"/>
</dbReference>
<sequence length="84" mass="9798">MSPVYRASDSWKRWLPQHRLRRLWSLALHLLLRCDGLLLPGLSSFYRFLFYPFVSSVFSSVLCIHSPLDSFEFRSSSGLSFPCL</sequence>
<gene>
    <name evidence="1" type="primary">BnaCnng31310D</name>
    <name evidence="1" type="ORF">GSBRNA2T00020238001</name>
</gene>
<protein>
    <submittedName>
        <fullName evidence="1">BnaCnng31310D protein</fullName>
    </submittedName>
</protein>
<dbReference type="EMBL" id="LK033528">
    <property type="protein sequence ID" value="CDY56893.1"/>
    <property type="molecule type" value="Genomic_DNA"/>
</dbReference>
<dbReference type="AlphaFoldDB" id="A0A078J3K0"/>
<evidence type="ECO:0000313" key="2">
    <source>
        <dbReference type="Proteomes" id="UP000028999"/>
    </source>
</evidence>
<organism evidence="1 2">
    <name type="scientific">Brassica napus</name>
    <name type="common">Rape</name>
    <dbReference type="NCBI Taxonomy" id="3708"/>
    <lineage>
        <taxon>Eukaryota</taxon>
        <taxon>Viridiplantae</taxon>
        <taxon>Streptophyta</taxon>
        <taxon>Embryophyta</taxon>
        <taxon>Tracheophyta</taxon>
        <taxon>Spermatophyta</taxon>
        <taxon>Magnoliopsida</taxon>
        <taxon>eudicotyledons</taxon>
        <taxon>Gunneridae</taxon>
        <taxon>Pentapetalae</taxon>
        <taxon>rosids</taxon>
        <taxon>malvids</taxon>
        <taxon>Brassicales</taxon>
        <taxon>Brassicaceae</taxon>
        <taxon>Brassiceae</taxon>
        <taxon>Brassica</taxon>
    </lineage>
</organism>
<evidence type="ECO:0000313" key="1">
    <source>
        <dbReference type="EMBL" id="CDY56893.1"/>
    </source>
</evidence>